<dbReference type="PROSITE" id="PS50011">
    <property type="entry name" value="PROTEIN_KINASE_DOM"/>
    <property type="match status" value="1"/>
</dbReference>
<dbReference type="GO" id="GO:0005524">
    <property type="term" value="F:ATP binding"/>
    <property type="evidence" value="ECO:0007669"/>
    <property type="project" value="UniProtKB-KW"/>
</dbReference>
<evidence type="ECO:0000256" key="2">
    <source>
        <dbReference type="ARBA" id="ARBA00022741"/>
    </source>
</evidence>
<accession>A0A9Q8QGB2</accession>
<dbReference type="CDD" id="cd00180">
    <property type="entry name" value="PKc"/>
    <property type="match status" value="1"/>
</dbReference>
<dbReference type="KEGG" id="ptkz:JDV02_004940"/>
<dbReference type="Gene3D" id="3.30.420.40">
    <property type="match status" value="2"/>
</dbReference>
<protein>
    <recommendedName>
        <fullName evidence="5">Protein kinase domain-containing protein</fullName>
    </recommendedName>
</protein>
<evidence type="ECO:0000256" key="4">
    <source>
        <dbReference type="SAM" id="MobiDB-lite"/>
    </source>
</evidence>
<feature type="region of interest" description="Disordered" evidence="4">
    <location>
        <begin position="630"/>
        <end position="795"/>
    </location>
</feature>
<dbReference type="Proteomes" id="UP000829364">
    <property type="component" value="Chromosome 4"/>
</dbReference>
<dbReference type="Gene3D" id="2.60.34.10">
    <property type="entry name" value="Substrate Binding Domain Of DNAk, Chain A, domain 1"/>
    <property type="match status" value="1"/>
</dbReference>
<dbReference type="InterPro" id="IPR043129">
    <property type="entry name" value="ATPase_NBD"/>
</dbReference>
<dbReference type="PRINTS" id="PR00301">
    <property type="entry name" value="HEATSHOCK70"/>
</dbReference>
<dbReference type="InterPro" id="IPR029047">
    <property type="entry name" value="HSP70_peptide-bd_sf"/>
</dbReference>
<feature type="compositionally biased region" description="Basic and acidic residues" evidence="4">
    <location>
        <begin position="630"/>
        <end position="642"/>
    </location>
</feature>
<dbReference type="RefSeq" id="XP_047842167.1">
    <property type="nucleotide sequence ID" value="XM_047986187.1"/>
</dbReference>
<evidence type="ECO:0000259" key="5">
    <source>
        <dbReference type="PROSITE" id="PS50011"/>
    </source>
</evidence>
<comment type="similarity">
    <text evidence="1">Belongs to the heat shock protein 70 family.</text>
</comment>
<dbReference type="SUPFAM" id="SSF53067">
    <property type="entry name" value="Actin-like ATPase domain"/>
    <property type="match status" value="2"/>
</dbReference>
<dbReference type="GO" id="GO:0140662">
    <property type="term" value="F:ATP-dependent protein folding chaperone"/>
    <property type="evidence" value="ECO:0007669"/>
    <property type="project" value="InterPro"/>
</dbReference>
<dbReference type="Pfam" id="PF00069">
    <property type="entry name" value="Pkinase"/>
    <property type="match status" value="1"/>
</dbReference>
<dbReference type="PANTHER" id="PTHR19375">
    <property type="entry name" value="HEAT SHOCK PROTEIN 70KDA"/>
    <property type="match status" value="1"/>
</dbReference>
<keyword evidence="2" id="KW-0547">Nucleotide-binding</keyword>
<dbReference type="Gene3D" id="1.10.510.10">
    <property type="entry name" value="Transferase(Phosphotransferase) domain 1"/>
    <property type="match status" value="1"/>
</dbReference>
<dbReference type="AlphaFoldDB" id="A0A9Q8QGB2"/>
<dbReference type="Gene3D" id="3.90.640.10">
    <property type="entry name" value="Actin, Chain A, domain 4"/>
    <property type="match status" value="1"/>
</dbReference>
<dbReference type="GO" id="GO:0004672">
    <property type="term" value="F:protein kinase activity"/>
    <property type="evidence" value="ECO:0007669"/>
    <property type="project" value="InterPro"/>
</dbReference>
<evidence type="ECO:0000313" key="6">
    <source>
        <dbReference type="EMBL" id="UNI18686.1"/>
    </source>
</evidence>
<dbReference type="SUPFAM" id="SSF100920">
    <property type="entry name" value="Heat shock protein 70kD (HSP70), peptide-binding domain"/>
    <property type="match status" value="1"/>
</dbReference>
<evidence type="ECO:0000256" key="1">
    <source>
        <dbReference type="ARBA" id="ARBA00007381"/>
    </source>
</evidence>
<feature type="domain" description="Protein kinase" evidence="5">
    <location>
        <begin position="930"/>
        <end position="1204"/>
    </location>
</feature>
<dbReference type="SMART" id="SM00220">
    <property type="entry name" value="S_TKc"/>
    <property type="match status" value="1"/>
</dbReference>
<gene>
    <name evidence="6" type="ORF">JDV02_004940</name>
</gene>
<dbReference type="GeneID" id="72066890"/>
<dbReference type="InterPro" id="IPR000719">
    <property type="entry name" value="Prot_kinase_dom"/>
</dbReference>
<reference evidence="6" key="1">
    <citation type="submission" date="2021-11" db="EMBL/GenBank/DDBJ databases">
        <title>Purpureocillium_takamizusanense_genome.</title>
        <authorList>
            <person name="Nguyen N.-H."/>
        </authorList>
    </citation>
    <scope>NUCLEOTIDE SEQUENCE</scope>
    <source>
        <strain evidence="6">PT3</strain>
    </source>
</reference>
<dbReference type="SUPFAM" id="SSF56112">
    <property type="entry name" value="Protein kinase-like (PK-like)"/>
    <property type="match status" value="1"/>
</dbReference>
<evidence type="ECO:0000313" key="7">
    <source>
        <dbReference type="Proteomes" id="UP000829364"/>
    </source>
</evidence>
<organism evidence="6 7">
    <name type="scientific">Purpureocillium takamizusanense</name>
    <dbReference type="NCBI Taxonomy" id="2060973"/>
    <lineage>
        <taxon>Eukaryota</taxon>
        <taxon>Fungi</taxon>
        <taxon>Dikarya</taxon>
        <taxon>Ascomycota</taxon>
        <taxon>Pezizomycotina</taxon>
        <taxon>Sordariomycetes</taxon>
        <taxon>Hypocreomycetidae</taxon>
        <taxon>Hypocreales</taxon>
        <taxon>Ophiocordycipitaceae</taxon>
        <taxon>Purpureocillium</taxon>
    </lineage>
</organism>
<dbReference type="InterPro" id="IPR013126">
    <property type="entry name" value="Hsp_70_fam"/>
</dbReference>
<dbReference type="PROSITE" id="PS00108">
    <property type="entry name" value="PROTEIN_KINASE_ST"/>
    <property type="match status" value="1"/>
</dbReference>
<dbReference type="InterPro" id="IPR008271">
    <property type="entry name" value="Ser/Thr_kinase_AS"/>
</dbReference>
<sequence length="1236" mass="135012">MSPARWAVGIDLGTANTRVAVYRAGRPTVEIVPAEDGSNFFPSYISISEDGRLIGAQAKRRALANLSGTFCHIKSLLGTRFSTPNLPPYAPILPFDILSGDGGPLASIRPRQLDARPIRSVELLSMLLGRAKSQAAAYLGEAVHEVSISVPALFNHELRREVSDAAEIAGLKVLSLTTEPCGLILAAMAGLQMPGVETNVLALDVGASYCNVAFATLEEGIVEIKAMSSDMVGGNDFNHVLFKHLLQLAEKKGLKPRRSKRAIHRLLMASEAAKIALSSSYKHTVELESLMNGQDFTETVTRETFESLCGHLFNQITATVDNMLVQSNYARLGVSYVFAGGESARIPKLQDLWKKNFTQSMIKYVNVGDAGAIGLALQAGVIIGMDVQTHPIQDLLLLEVATQHIGVETTGGTMTKLISRNGTVPSKYQESFWWNVKQECLEVIKPAPLSGEQARPVQAMPSHGALRVYEGNRTKTKDNRRIGTLDLMPLFAHVATANFVLQVEIDIDARHAISVKVSIPGTQAHISKSIDTAGALSDSEMQSLKVYAQKFAADDSAEAARVASRCDLDGHVAKCLELLDVTSADADPSLLDTVMAIRAWAEDNPDATHWSLVVKRHELEEIEAKIRPLGEAKTAQKSEKRGSGAPQERVVPDIGNPAVGGSTSRSVEANDARMTSRKASETHADGEQAPTVVKFHDADDAVRPSPVPRKKKVPKGVAEKGNSKPAAPEAVVVSGPNSLDPERETTSQRVGDAPWKNESLTVDSGVGGLEETVKKKPRAQSADESEAESGVPGNVDVSSTELTVVTSSSGLDAFFSSSTSMAVAFTDSDFYRMSTYLRNTGNAAWSTAPRLYTVLRVIDQLEAMETFLRLGINDMWFPFTTSTLPAALQPSIQARFLDRQNVAYSQSKSFQLENGEQKHAYFSKDDPLPFRVIARLGRGAHGSVDKVMSNFSQREYARKLFRKSRGLRAEDVQTFRTELGILKRLTHRHCVSLVATYSDPKYFALLMEPVGDHNLAEYYARCANEPDKRTLMRSFFGCLASAVQYLHDSKVRHRDIKPQNIIVRSDQVYLADFGIAHSWENLTRATTTADSGKTMIYAAPEVVRVERRNTAADMWSLGCVFLEMVTVLKRRTTQELRAYCMEQTDTPSFHANGESMLGWADELRQLVPLGDNAAVGWALEILQHDQHARPTAASLFEGITRESISCGTLFCGTCCDGVESTEGEEDDEHLWGDDGL</sequence>
<dbReference type="InterPro" id="IPR011009">
    <property type="entry name" value="Kinase-like_dom_sf"/>
</dbReference>
<dbReference type="EMBL" id="CP086357">
    <property type="protein sequence ID" value="UNI18686.1"/>
    <property type="molecule type" value="Genomic_DNA"/>
</dbReference>
<evidence type="ECO:0000256" key="3">
    <source>
        <dbReference type="ARBA" id="ARBA00022840"/>
    </source>
</evidence>
<keyword evidence="7" id="KW-1185">Reference proteome</keyword>
<dbReference type="OrthoDB" id="248923at2759"/>
<name>A0A9Q8QGB2_9HYPO</name>
<dbReference type="Pfam" id="PF00012">
    <property type="entry name" value="HSP70"/>
    <property type="match status" value="1"/>
</dbReference>
<keyword evidence="3" id="KW-0067">ATP-binding</keyword>
<proteinExistence type="inferred from homology"/>
<dbReference type="FunFam" id="3.90.640.10:FF:000010">
    <property type="entry name" value="heat shock 70 kDa protein 14"/>
    <property type="match status" value="1"/>
</dbReference>